<dbReference type="InterPro" id="IPR001647">
    <property type="entry name" value="HTH_TetR"/>
</dbReference>
<dbReference type="Pfam" id="PF00440">
    <property type="entry name" value="TetR_N"/>
    <property type="match status" value="1"/>
</dbReference>
<name>A0A8J3JQB8_9ACTN</name>
<reference evidence="4 5" key="1">
    <citation type="submission" date="2021-01" db="EMBL/GenBank/DDBJ databases">
        <title>Whole genome shotgun sequence of Catellatospora bangladeshensis NBRC 107357.</title>
        <authorList>
            <person name="Komaki H."/>
            <person name="Tamura T."/>
        </authorList>
    </citation>
    <scope>NUCLEOTIDE SEQUENCE [LARGE SCALE GENOMIC DNA]</scope>
    <source>
        <strain evidence="4 5">NBRC 107357</strain>
    </source>
</reference>
<keyword evidence="1 2" id="KW-0238">DNA-binding</keyword>
<dbReference type="AlphaFoldDB" id="A0A8J3JQB8"/>
<proteinExistence type="predicted"/>
<evidence type="ECO:0000313" key="4">
    <source>
        <dbReference type="EMBL" id="GIF83100.1"/>
    </source>
</evidence>
<evidence type="ECO:0000256" key="2">
    <source>
        <dbReference type="PROSITE-ProRule" id="PRU00335"/>
    </source>
</evidence>
<dbReference type="PROSITE" id="PS50977">
    <property type="entry name" value="HTH_TETR_2"/>
    <property type="match status" value="1"/>
</dbReference>
<evidence type="ECO:0000313" key="5">
    <source>
        <dbReference type="Proteomes" id="UP000601223"/>
    </source>
</evidence>
<dbReference type="Proteomes" id="UP000601223">
    <property type="component" value="Unassembled WGS sequence"/>
</dbReference>
<dbReference type="Gene3D" id="1.10.357.10">
    <property type="entry name" value="Tetracycline Repressor, domain 2"/>
    <property type="match status" value="1"/>
</dbReference>
<dbReference type="SUPFAM" id="SSF46689">
    <property type="entry name" value="Homeodomain-like"/>
    <property type="match status" value="1"/>
</dbReference>
<comment type="caution">
    <text evidence="4">The sequence shown here is derived from an EMBL/GenBank/DDBJ whole genome shotgun (WGS) entry which is preliminary data.</text>
</comment>
<dbReference type="GO" id="GO:0003677">
    <property type="term" value="F:DNA binding"/>
    <property type="evidence" value="ECO:0007669"/>
    <property type="project" value="UniProtKB-UniRule"/>
</dbReference>
<dbReference type="InterPro" id="IPR009057">
    <property type="entry name" value="Homeodomain-like_sf"/>
</dbReference>
<evidence type="ECO:0000259" key="3">
    <source>
        <dbReference type="PROSITE" id="PS50977"/>
    </source>
</evidence>
<gene>
    <name evidence="4" type="ORF">Cba03nite_44490</name>
</gene>
<sequence>MLTAALQLLLAEGAAALTPQRLHTATGVSRSTIYRHWPTPGDVLAALIDVAPLGPAERTGDLAHDLHAEVDLLCNRLRDRPVAAMLQALVAAAATDLRHRYVGDLLAPFHDVLTAAGIGPADRDDAVAAIVSPLLVDALLLDRPTARTRAHRTVDDVAARLAHA</sequence>
<dbReference type="EMBL" id="BONF01000026">
    <property type="protein sequence ID" value="GIF83100.1"/>
    <property type="molecule type" value="Genomic_DNA"/>
</dbReference>
<evidence type="ECO:0000256" key="1">
    <source>
        <dbReference type="ARBA" id="ARBA00023125"/>
    </source>
</evidence>
<feature type="domain" description="HTH tetR-type" evidence="3">
    <location>
        <begin position="1"/>
        <end position="55"/>
    </location>
</feature>
<organism evidence="4 5">
    <name type="scientific">Catellatospora bangladeshensis</name>
    <dbReference type="NCBI Taxonomy" id="310355"/>
    <lineage>
        <taxon>Bacteria</taxon>
        <taxon>Bacillati</taxon>
        <taxon>Actinomycetota</taxon>
        <taxon>Actinomycetes</taxon>
        <taxon>Micromonosporales</taxon>
        <taxon>Micromonosporaceae</taxon>
        <taxon>Catellatospora</taxon>
    </lineage>
</organism>
<feature type="DNA-binding region" description="H-T-H motif" evidence="2">
    <location>
        <begin position="18"/>
        <end position="37"/>
    </location>
</feature>
<protein>
    <recommendedName>
        <fullName evidence="3">HTH tetR-type domain-containing protein</fullName>
    </recommendedName>
</protein>
<keyword evidence="5" id="KW-1185">Reference proteome</keyword>
<accession>A0A8J3JQB8</accession>